<evidence type="ECO:0000256" key="6">
    <source>
        <dbReference type="ARBA" id="ARBA00022553"/>
    </source>
</evidence>
<gene>
    <name evidence="14" type="ORF">JMJ35_005131</name>
</gene>
<proteinExistence type="inferred from homology"/>
<evidence type="ECO:0000259" key="12">
    <source>
        <dbReference type="Pfam" id="PF08577"/>
    </source>
</evidence>
<dbReference type="Pfam" id="PF08577">
    <property type="entry name" value="PI31_Prot_C"/>
    <property type="match status" value="1"/>
</dbReference>
<name>A0AA39R286_9LECA</name>
<dbReference type="PANTHER" id="PTHR13266">
    <property type="entry name" value="PROTEASOME INHIBITOR"/>
    <property type="match status" value="1"/>
</dbReference>
<feature type="compositionally biased region" description="Gly residues" evidence="11">
    <location>
        <begin position="315"/>
        <end position="325"/>
    </location>
</feature>
<dbReference type="EMBL" id="JAFEKC020000011">
    <property type="protein sequence ID" value="KAK0512003.1"/>
    <property type="molecule type" value="Genomic_DNA"/>
</dbReference>
<dbReference type="PANTHER" id="PTHR13266:SF1">
    <property type="entry name" value="PROTEASOME INHIBITOR PI31 SUBUNIT"/>
    <property type="match status" value="1"/>
</dbReference>
<dbReference type="Gene3D" id="3.40.1000.30">
    <property type="match status" value="1"/>
</dbReference>
<keyword evidence="15" id="KW-1185">Reference proteome</keyword>
<dbReference type="GO" id="GO:0043161">
    <property type="term" value="P:proteasome-mediated ubiquitin-dependent protein catabolic process"/>
    <property type="evidence" value="ECO:0007669"/>
    <property type="project" value="InterPro"/>
</dbReference>
<keyword evidence="5" id="KW-0963">Cytoplasm</keyword>
<keyword evidence="9" id="KW-0007">Acetylation</keyword>
<evidence type="ECO:0000256" key="1">
    <source>
        <dbReference type="ARBA" id="ARBA00004240"/>
    </source>
</evidence>
<accession>A0AA39R286</accession>
<comment type="similarity">
    <text evidence="3">Belongs to the proteasome inhibitor PI31 family.</text>
</comment>
<comment type="caution">
    <text evidence="14">The sequence shown here is derived from an EMBL/GenBank/DDBJ whole genome shotgun (WGS) entry which is preliminary data.</text>
</comment>
<feature type="compositionally biased region" description="Gly residues" evidence="11">
    <location>
        <begin position="347"/>
        <end position="381"/>
    </location>
</feature>
<organism evidence="14 15">
    <name type="scientific">Cladonia borealis</name>
    <dbReference type="NCBI Taxonomy" id="184061"/>
    <lineage>
        <taxon>Eukaryota</taxon>
        <taxon>Fungi</taxon>
        <taxon>Dikarya</taxon>
        <taxon>Ascomycota</taxon>
        <taxon>Pezizomycotina</taxon>
        <taxon>Lecanoromycetes</taxon>
        <taxon>OSLEUM clade</taxon>
        <taxon>Lecanoromycetidae</taxon>
        <taxon>Lecanorales</taxon>
        <taxon>Lecanorineae</taxon>
        <taxon>Cladoniaceae</taxon>
        <taxon>Cladonia</taxon>
    </lineage>
</organism>
<evidence type="ECO:0000256" key="10">
    <source>
        <dbReference type="ARBA" id="ARBA00024805"/>
    </source>
</evidence>
<evidence type="ECO:0000256" key="2">
    <source>
        <dbReference type="ARBA" id="ARBA00004496"/>
    </source>
</evidence>
<evidence type="ECO:0000256" key="8">
    <source>
        <dbReference type="ARBA" id="ARBA00022942"/>
    </source>
</evidence>
<dbReference type="Proteomes" id="UP001166286">
    <property type="component" value="Unassembled WGS sequence"/>
</dbReference>
<dbReference type="AlphaFoldDB" id="A0AA39R286"/>
<dbReference type="GO" id="GO:0000502">
    <property type="term" value="C:proteasome complex"/>
    <property type="evidence" value="ECO:0007669"/>
    <property type="project" value="UniProtKB-KW"/>
</dbReference>
<evidence type="ECO:0000256" key="11">
    <source>
        <dbReference type="SAM" id="MobiDB-lite"/>
    </source>
</evidence>
<dbReference type="Pfam" id="PF11566">
    <property type="entry name" value="PI31_Prot_N"/>
    <property type="match status" value="1"/>
</dbReference>
<evidence type="ECO:0000256" key="3">
    <source>
        <dbReference type="ARBA" id="ARBA00006405"/>
    </source>
</evidence>
<reference evidence="14" key="1">
    <citation type="submission" date="2023-03" db="EMBL/GenBank/DDBJ databases">
        <title>Complete genome of Cladonia borealis.</title>
        <authorList>
            <person name="Park H."/>
        </authorList>
    </citation>
    <scope>NUCLEOTIDE SEQUENCE</scope>
    <source>
        <strain evidence="14">ANT050790</strain>
    </source>
</reference>
<keyword evidence="6" id="KW-0597">Phosphoprotein</keyword>
<evidence type="ECO:0000313" key="15">
    <source>
        <dbReference type="Proteomes" id="UP001166286"/>
    </source>
</evidence>
<evidence type="ECO:0000259" key="13">
    <source>
        <dbReference type="Pfam" id="PF11566"/>
    </source>
</evidence>
<evidence type="ECO:0000256" key="4">
    <source>
        <dbReference type="ARBA" id="ARBA00022481"/>
    </source>
</evidence>
<evidence type="ECO:0000256" key="5">
    <source>
        <dbReference type="ARBA" id="ARBA00022490"/>
    </source>
</evidence>
<feature type="compositionally biased region" description="Low complexity" evidence="11">
    <location>
        <begin position="336"/>
        <end position="346"/>
    </location>
</feature>
<keyword evidence="4" id="KW-0488">Methylation</keyword>
<dbReference type="InterPro" id="IPR021625">
    <property type="entry name" value="PI31_Prot_N"/>
</dbReference>
<protein>
    <recommendedName>
        <fullName evidence="16">Proteasome inhibitor PI31 subunit</fullName>
    </recommendedName>
</protein>
<feature type="domain" description="PI31 proteasome regulator C-terminal" evidence="12">
    <location>
        <begin position="278"/>
        <end position="339"/>
    </location>
</feature>
<keyword evidence="7" id="KW-0256">Endoplasmic reticulum</keyword>
<evidence type="ECO:0000313" key="14">
    <source>
        <dbReference type="EMBL" id="KAK0512003.1"/>
    </source>
</evidence>
<comment type="function">
    <text evidence="10">Plays an important role in control of proteasome function. Inhibits the hydrolysis of protein and peptide substrates by the 20S proteasome. Also inhibits the activation of the proteasome by the proteasome regulatory proteins PA700 and PA28.</text>
</comment>
<evidence type="ECO:0000256" key="7">
    <source>
        <dbReference type="ARBA" id="ARBA00022824"/>
    </source>
</evidence>
<feature type="domain" description="PI31 proteasome regulator N-terminal" evidence="13">
    <location>
        <begin position="27"/>
        <end position="184"/>
    </location>
</feature>
<dbReference type="InterPro" id="IPR013886">
    <property type="entry name" value="PI31_Prot_C"/>
</dbReference>
<feature type="compositionally biased region" description="Gly residues" evidence="11">
    <location>
        <begin position="295"/>
        <end position="305"/>
    </location>
</feature>
<feature type="region of interest" description="Disordered" evidence="11">
    <location>
        <begin position="185"/>
        <end position="381"/>
    </location>
</feature>
<dbReference type="GO" id="GO:0005783">
    <property type="term" value="C:endoplasmic reticulum"/>
    <property type="evidence" value="ECO:0007669"/>
    <property type="project" value="UniProtKB-SubCell"/>
</dbReference>
<dbReference type="GO" id="GO:0004866">
    <property type="term" value="F:endopeptidase inhibitor activity"/>
    <property type="evidence" value="ECO:0007669"/>
    <property type="project" value="InterPro"/>
</dbReference>
<feature type="compositionally biased region" description="Basic and acidic residues" evidence="11">
    <location>
        <begin position="205"/>
        <end position="225"/>
    </location>
</feature>
<sequence>MSINIGNIFSAKNLSEHMYQSLPKEPQPQLNNPYDAIALLSHACMLAVGFRLIGLSEDQKLDLPSTADSPPPLPKEWNAHPTYTFHYAHTQSSLTYLLTLTRLGPKTIINGLALSTEKVHSLDLLTKDFISDSSLPLTFSGNEGRNEAAQTLRTVFISAGRMTDAASLLKVSIIQKLAPGLQKEGYEEDVTASSAHVTAPPSRQPRPEREGTRQPHPDPLRDDRFPPQPHPFNDPLAAEPRRPYPVGDFPPPGFEDEYEINRPRGGIGGGGGFRPPNIGERDLYPPGLGPRDPLRGGGGVGGGGMYPTFDELTGRDGGGGGGGYDGQVPPGARYDPIGPGDGPRNIRGGGRGTGGLGGGGGFGGGGGPPNPFGGFGSGDFI</sequence>
<dbReference type="GO" id="GO:0070628">
    <property type="term" value="F:proteasome binding"/>
    <property type="evidence" value="ECO:0007669"/>
    <property type="project" value="InterPro"/>
</dbReference>
<keyword evidence="8" id="KW-0647">Proteasome</keyword>
<comment type="subcellular location">
    <subcellularLocation>
        <location evidence="2">Cytoplasm</location>
    </subcellularLocation>
    <subcellularLocation>
        <location evidence="1">Endoplasmic reticulum</location>
    </subcellularLocation>
</comment>
<dbReference type="InterPro" id="IPR045128">
    <property type="entry name" value="PI31-like"/>
</dbReference>
<evidence type="ECO:0000256" key="9">
    <source>
        <dbReference type="ARBA" id="ARBA00022990"/>
    </source>
</evidence>
<evidence type="ECO:0008006" key="16">
    <source>
        <dbReference type="Google" id="ProtNLM"/>
    </source>
</evidence>